<dbReference type="AlphaFoldDB" id="A0A975AGR9"/>
<dbReference type="RefSeq" id="WP_207299191.1">
    <property type="nucleotide sequence ID" value="NZ_CP071444.1"/>
</dbReference>
<sequence>MAHSQQCTCGLEGHDHDHQHTHDHEEHKGSFVSVSTHDQSIVGTYRFELLRSYEEGSTLLSGLLKDAGEKVTAAGGIIGHIKAHMTSVEKGCVISVTDEESDLRPTYHNVCNVEGVAIVFGITTEELEDILLESLPIA</sequence>
<dbReference type="Proteomes" id="UP000663499">
    <property type="component" value="Chromosome"/>
</dbReference>
<organism evidence="1 2">
    <name type="scientific">Alkalibacter rhizosphaerae</name>
    <dbReference type="NCBI Taxonomy" id="2815577"/>
    <lineage>
        <taxon>Bacteria</taxon>
        <taxon>Bacillati</taxon>
        <taxon>Bacillota</taxon>
        <taxon>Clostridia</taxon>
        <taxon>Eubacteriales</taxon>
        <taxon>Eubacteriaceae</taxon>
        <taxon>Alkalibacter</taxon>
    </lineage>
</organism>
<dbReference type="KEGG" id="alka:J0B03_08500"/>
<reference evidence="1" key="1">
    <citation type="submission" date="2021-03" db="EMBL/GenBank/DDBJ databases">
        <title>Alkalibacter marinus sp. nov., isolated from tidal flat sediment.</title>
        <authorList>
            <person name="Namirimu T."/>
            <person name="Yang J.-A."/>
            <person name="Yang S.-H."/>
            <person name="Kim Y.-J."/>
            <person name="Kwon K.K."/>
        </authorList>
    </citation>
    <scope>NUCLEOTIDE SEQUENCE</scope>
    <source>
        <strain evidence="1">ES005</strain>
    </source>
</reference>
<evidence type="ECO:0000313" key="1">
    <source>
        <dbReference type="EMBL" id="QSX07849.1"/>
    </source>
</evidence>
<dbReference type="EMBL" id="CP071444">
    <property type="protein sequence ID" value="QSX07849.1"/>
    <property type="molecule type" value="Genomic_DNA"/>
</dbReference>
<protein>
    <submittedName>
        <fullName evidence="1">Uncharacterized protein</fullName>
    </submittedName>
</protein>
<accession>A0A975AGR9</accession>
<evidence type="ECO:0000313" key="2">
    <source>
        <dbReference type="Proteomes" id="UP000663499"/>
    </source>
</evidence>
<proteinExistence type="predicted"/>
<keyword evidence="2" id="KW-1185">Reference proteome</keyword>
<gene>
    <name evidence="1" type="ORF">J0B03_08500</name>
</gene>
<name>A0A975AGR9_9FIRM</name>